<evidence type="ECO:0000313" key="1">
    <source>
        <dbReference type="EMBL" id="TVT34940.1"/>
    </source>
</evidence>
<proteinExistence type="predicted"/>
<evidence type="ECO:0000313" key="2">
    <source>
        <dbReference type="Proteomes" id="UP000319142"/>
    </source>
</evidence>
<accession>A0A558BEK2</accession>
<dbReference type="PROSITE" id="PS51257">
    <property type="entry name" value="PROKAR_LIPOPROTEIN"/>
    <property type="match status" value="1"/>
</dbReference>
<evidence type="ECO:0008006" key="3">
    <source>
        <dbReference type="Google" id="ProtNLM"/>
    </source>
</evidence>
<dbReference type="RefSeq" id="WP_273132621.1">
    <property type="nucleotide sequence ID" value="NZ_VMRX01000010.1"/>
</dbReference>
<name>A0A558BEK2_9GAMM</name>
<dbReference type="AlphaFoldDB" id="A0A558BEK2"/>
<comment type="caution">
    <text evidence="1">The sequence shown here is derived from an EMBL/GenBank/DDBJ whole genome shotgun (WGS) entry which is preliminary data.</text>
</comment>
<sequence length="200" mass="21640">MKCPSIARSVVIFGLPLLPLLGLSGCASYYTHYAMFPAENSAGESRQVRVHWDSADYPDWWLLSDKSTTMKVETECSERVWRLADDSHDQAGECGDGIRACADPARDTVAGSGQPASDATACMTVSSPDGAGRIAELGGRFSLRVSCEPVQRQIVQGDEEVNVDYIRASAVAYTVFARRVPRGSLSARLPAFDESLCKAE</sequence>
<dbReference type="EMBL" id="VMRX01000010">
    <property type="protein sequence ID" value="TVT34940.1"/>
    <property type="molecule type" value="Genomic_DNA"/>
</dbReference>
<reference evidence="1 2" key="1">
    <citation type="submission" date="2019-07" db="EMBL/GenBank/DDBJ databases">
        <title>The pathways for chlorine oxyanion respiration interact through the shared metabolite chlorate.</title>
        <authorList>
            <person name="Barnum T.P."/>
            <person name="Cheng Y."/>
            <person name="Hill K.A."/>
            <person name="Lucas L.N."/>
            <person name="Carlson H.K."/>
            <person name="Coates J.D."/>
        </authorList>
    </citation>
    <scope>NUCLEOTIDE SEQUENCE [LARGE SCALE GENOMIC DNA]</scope>
    <source>
        <strain evidence="1">UCB</strain>
    </source>
</reference>
<gene>
    <name evidence="1" type="ORF">FHK81_04560</name>
</gene>
<dbReference type="Proteomes" id="UP000319142">
    <property type="component" value="Unassembled WGS sequence"/>
</dbReference>
<protein>
    <recommendedName>
        <fullName evidence="3">Lipoprotein</fullName>
    </recommendedName>
</protein>
<organism evidence="1 2">
    <name type="scientific">Marinobacter vinifirmus</name>
    <dbReference type="NCBI Taxonomy" id="355591"/>
    <lineage>
        <taxon>Bacteria</taxon>
        <taxon>Pseudomonadati</taxon>
        <taxon>Pseudomonadota</taxon>
        <taxon>Gammaproteobacteria</taxon>
        <taxon>Pseudomonadales</taxon>
        <taxon>Marinobacteraceae</taxon>
        <taxon>Marinobacter</taxon>
    </lineage>
</organism>